<dbReference type="OrthoDB" id="9797882at2"/>
<dbReference type="InterPro" id="IPR023186">
    <property type="entry name" value="IUNH"/>
</dbReference>
<dbReference type="AlphaFoldDB" id="A0A229UVB5"/>
<evidence type="ECO:0000259" key="3">
    <source>
        <dbReference type="Pfam" id="PF01156"/>
    </source>
</evidence>
<evidence type="ECO:0000313" key="5">
    <source>
        <dbReference type="Proteomes" id="UP000215509"/>
    </source>
</evidence>
<dbReference type="GO" id="GO:0008477">
    <property type="term" value="F:purine nucleosidase activity"/>
    <property type="evidence" value="ECO:0007669"/>
    <property type="project" value="TreeGrafter"/>
</dbReference>
<accession>A0A229UVB5</accession>
<keyword evidence="5" id="KW-1185">Reference proteome</keyword>
<dbReference type="Gene3D" id="3.90.245.10">
    <property type="entry name" value="Ribonucleoside hydrolase-like"/>
    <property type="match status" value="1"/>
</dbReference>
<dbReference type="CDD" id="cd02649">
    <property type="entry name" value="nuc_hydro_CeIAG"/>
    <property type="match status" value="1"/>
</dbReference>
<feature type="domain" description="Inosine/uridine-preferring nucleoside hydrolase" evidence="3">
    <location>
        <begin position="6"/>
        <end position="311"/>
    </location>
</feature>
<reference evidence="4 5" key="1">
    <citation type="submission" date="2017-07" db="EMBL/GenBank/DDBJ databases">
        <title>Genome sequencing and assembly of Paenibacillus rigui.</title>
        <authorList>
            <person name="Mayilraj S."/>
        </authorList>
    </citation>
    <scope>NUCLEOTIDE SEQUENCE [LARGE SCALE GENOMIC DNA]</scope>
    <source>
        <strain evidence="4 5">JCM 16352</strain>
    </source>
</reference>
<dbReference type="RefSeq" id="WP_094013763.1">
    <property type="nucleotide sequence ID" value="NZ_NMQW01000005.1"/>
</dbReference>
<comment type="caution">
    <text evidence="4">The sequence shown here is derived from an EMBL/GenBank/DDBJ whole genome shotgun (WGS) entry which is preliminary data.</text>
</comment>
<sequence>MTMKRLLIDTDTAGDDATSLLFALRWPGVKLEAITTVAGNVPLDLCTRNALLTVEKFAEGTPVPVYPGCDKPLLRPQLLASFVHGSDGMGESHFPDPTLQPEAEHGANAIVRLVNRYPGELEIVAHGPLTNLAVAYKLDPTIVHKVKHVWIMGGTRHFQGNITPSAEFNFYADPDAAQIVLQAGFPVTTVGWDITCLYSLVGGEDLDMLQQIDTPASHFYHQINRSALQFNREFGGLDGITHPDSITTAICIRPELMTKSARYYVEVECHSEQNRGYVAMDTRPHPEPNPFWKGGPPNAEVCLEVDYKRFVRMLEAMLSGSYGQFE</sequence>
<keyword evidence="2" id="KW-0326">Glycosidase</keyword>
<dbReference type="GO" id="GO:0006152">
    <property type="term" value="P:purine nucleoside catabolic process"/>
    <property type="evidence" value="ECO:0007669"/>
    <property type="project" value="TreeGrafter"/>
</dbReference>
<proteinExistence type="predicted"/>
<protein>
    <recommendedName>
        <fullName evidence="3">Inosine/uridine-preferring nucleoside hydrolase domain-containing protein</fullName>
    </recommendedName>
</protein>
<dbReference type="SUPFAM" id="SSF53590">
    <property type="entry name" value="Nucleoside hydrolase"/>
    <property type="match status" value="1"/>
</dbReference>
<organism evidence="4 5">
    <name type="scientific">Paenibacillus rigui</name>
    <dbReference type="NCBI Taxonomy" id="554312"/>
    <lineage>
        <taxon>Bacteria</taxon>
        <taxon>Bacillati</taxon>
        <taxon>Bacillota</taxon>
        <taxon>Bacilli</taxon>
        <taxon>Bacillales</taxon>
        <taxon>Paenibacillaceae</taxon>
        <taxon>Paenibacillus</taxon>
    </lineage>
</organism>
<dbReference type="Proteomes" id="UP000215509">
    <property type="component" value="Unassembled WGS sequence"/>
</dbReference>
<dbReference type="InterPro" id="IPR036452">
    <property type="entry name" value="Ribo_hydro-like"/>
</dbReference>
<dbReference type="GO" id="GO:0005829">
    <property type="term" value="C:cytosol"/>
    <property type="evidence" value="ECO:0007669"/>
    <property type="project" value="TreeGrafter"/>
</dbReference>
<evidence type="ECO:0000256" key="1">
    <source>
        <dbReference type="ARBA" id="ARBA00022801"/>
    </source>
</evidence>
<name>A0A229UVB5_9BACL</name>
<gene>
    <name evidence="4" type="ORF">CF651_05035</name>
</gene>
<evidence type="ECO:0000313" key="4">
    <source>
        <dbReference type="EMBL" id="OXM87466.1"/>
    </source>
</evidence>
<dbReference type="EMBL" id="NMQW01000005">
    <property type="protein sequence ID" value="OXM87466.1"/>
    <property type="molecule type" value="Genomic_DNA"/>
</dbReference>
<keyword evidence="1" id="KW-0378">Hydrolase</keyword>
<dbReference type="PANTHER" id="PTHR12304:SF4">
    <property type="entry name" value="URIDINE NUCLEOSIDASE"/>
    <property type="match status" value="1"/>
</dbReference>
<dbReference type="InterPro" id="IPR001910">
    <property type="entry name" value="Inosine/uridine_hydrolase_dom"/>
</dbReference>
<dbReference type="Pfam" id="PF01156">
    <property type="entry name" value="IU_nuc_hydro"/>
    <property type="match status" value="1"/>
</dbReference>
<evidence type="ECO:0000256" key="2">
    <source>
        <dbReference type="ARBA" id="ARBA00023295"/>
    </source>
</evidence>
<dbReference type="PANTHER" id="PTHR12304">
    <property type="entry name" value="INOSINE-URIDINE PREFERRING NUCLEOSIDE HYDROLASE"/>
    <property type="match status" value="1"/>
</dbReference>